<evidence type="ECO:0000313" key="2">
    <source>
        <dbReference type="EMBL" id="MBL0427836.1"/>
    </source>
</evidence>
<evidence type="ECO:0000256" key="1">
    <source>
        <dbReference type="SAM" id="MobiDB-lite"/>
    </source>
</evidence>
<sequence length="88" mass="9635">MSAVPFPVEPRGDSRPLHPTDRAAAESLNLLLLALTDAYTETGMIGVLDVLYKTADTMRTIEIRIARQKGNEAEEHLYSEALGKLLAP</sequence>
<name>A0ABS1JUK2_9BURK</name>
<organism evidence="2 3">
    <name type="scientific">Ramlibacter alkalitolerans</name>
    <dbReference type="NCBI Taxonomy" id="2039631"/>
    <lineage>
        <taxon>Bacteria</taxon>
        <taxon>Pseudomonadati</taxon>
        <taxon>Pseudomonadota</taxon>
        <taxon>Betaproteobacteria</taxon>
        <taxon>Burkholderiales</taxon>
        <taxon>Comamonadaceae</taxon>
        <taxon>Ramlibacter</taxon>
    </lineage>
</organism>
<dbReference type="EMBL" id="JAEQND010000013">
    <property type="protein sequence ID" value="MBL0427836.1"/>
    <property type="molecule type" value="Genomic_DNA"/>
</dbReference>
<keyword evidence="3" id="KW-1185">Reference proteome</keyword>
<feature type="compositionally biased region" description="Basic and acidic residues" evidence="1">
    <location>
        <begin position="10"/>
        <end position="20"/>
    </location>
</feature>
<dbReference type="RefSeq" id="WP_201692467.1">
    <property type="nucleotide sequence ID" value="NZ_JAEQND010000013.1"/>
</dbReference>
<feature type="region of interest" description="Disordered" evidence="1">
    <location>
        <begin position="1"/>
        <end position="20"/>
    </location>
</feature>
<protein>
    <submittedName>
        <fullName evidence="2">Uncharacterized protein</fullName>
    </submittedName>
</protein>
<evidence type="ECO:0000313" key="3">
    <source>
        <dbReference type="Proteomes" id="UP000622707"/>
    </source>
</evidence>
<gene>
    <name evidence="2" type="ORF">JI746_22205</name>
</gene>
<reference evidence="2 3" key="1">
    <citation type="journal article" date="2017" name="Int. J. Syst. Evol. Microbiol.">
        <title>Ramlibacter alkalitolerans sp. nov., alkali-tolerant bacterium isolated from soil of ginseng.</title>
        <authorList>
            <person name="Lee D.H."/>
            <person name="Cha C.J."/>
        </authorList>
    </citation>
    <scope>NUCLEOTIDE SEQUENCE [LARGE SCALE GENOMIC DNA]</scope>
    <source>
        <strain evidence="2 3">KACC 19305</strain>
    </source>
</reference>
<proteinExistence type="predicted"/>
<dbReference type="Proteomes" id="UP000622707">
    <property type="component" value="Unassembled WGS sequence"/>
</dbReference>
<comment type="caution">
    <text evidence="2">The sequence shown here is derived from an EMBL/GenBank/DDBJ whole genome shotgun (WGS) entry which is preliminary data.</text>
</comment>
<accession>A0ABS1JUK2</accession>